<evidence type="ECO:0000313" key="11">
    <source>
        <dbReference type="Proteomes" id="UP001321473"/>
    </source>
</evidence>
<dbReference type="Gene3D" id="2.30.39.10">
    <property type="entry name" value="Alpha-1-antitrypsin, domain 1"/>
    <property type="match status" value="1"/>
</dbReference>
<evidence type="ECO:0000313" key="10">
    <source>
        <dbReference type="EMBL" id="KAK8778316.1"/>
    </source>
</evidence>
<dbReference type="InterPro" id="IPR023796">
    <property type="entry name" value="Serpin_dom"/>
</dbReference>
<dbReference type="Pfam" id="PF00079">
    <property type="entry name" value="Serpin"/>
    <property type="match status" value="2"/>
</dbReference>
<dbReference type="Proteomes" id="UP001321473">
    <property type="component" value="Unassembled WGS sequence"/>
</dbReference>
<evidence type="ECO:0000256" key="7">
    <source>
        <dbReference type="RuleBase" id="RU000411"/>
    </source>
</evidence>
<dbReference type="SUPFAM" id="SSF56574">
    <property type="entry name" value="Serpins"/>
    <property type="match status" value="1"/>
</dbReference>
<evidence type="ECO:0000256" key="3">
    <source>
        <dbReference type="ARBA" id="ARBA00022525"/>
    </source>
</evidence>
<accession>A0AAQ4EU67</accession>
<reference evidence="10 11" key="1">
    <citation type="journal article" date="2023" name="Arcadia Sci">
        <title>De novo assembly of a long-read Amblyomma americanum tick genome.</title>
        <authorList>
            <person name="Chou S."/>
            <person name="Poskanzer K.E."/>
            <person name="Rollins M."/>
            <person name="Thuy-Boun P.S."/>
        </authorList>
    </citation>
    <scope>NUCLEOTIDE SEQUENCE [LARGE SCALE GENOMIC DNA]</scope>
    <source>
        <strain evidence="10">F_SG_1</strain>
        <tissue evidence="10">Salivary glands</tissue>
    </source>
</reference>
<dbReference type="InterPro" id="IPR036186">
    <property type="entry name" value="Serpin_sf"/>
</dbReference>
<dbReference type="CDD" id="cd00172">
    <property type="entry name" value="serpin"/>
    <property type="match status" value="1"/>
</dbReference>
<feature type="region of interest" description="Disordered" evidence="8">
    <location>
        <begin position="36"/>
        <end position="55"/>
    </location>
</feature>
<evidence type="ECO:0000256" key="1">
    <source>
        <dbReference type="ARBA" id="ARBA00004613"/>
    </source>
</evidence>
<dbReference type="AlphaFoldDB" id="A0AAQ4EU67"/>
<dbReference type="EMBL" id="JARKHS020010881">
    <property type="protein sequence ID" value="KAK8778316.1"/>
    <property type="molecule type" value="Genomic_DNA"/>
</dbReference>
<keyword evidence="3" id="KW-0964">Secreted</keyword>
<keyword evidence="11" id="KW-1185">Reference proteome</keyword>
<evidence type="ECO:0000256" key="6">
    <source>
        <dbReference type="ARBA" id="ARBA00023180"/>
    </source>
</evidence>
<name>A0AAQ4EU67_AMBAM</name>
<dbReference type="GO" id="GO:0004867">
    <property type="term" value="F:serine-type endopeptidase inhibitor activity"/>
    <property type="evidence" value="ECO:0007669"/>
    <property type="project" value="UniProtKB-KW"/>
</dbReference>
<dbReference type="PANTHER" id="PTHR11461:SF211">
    <property type="entry name" value="GH10112P-RELATED"/>
    <property type="match status" value="1"/>
</dbReference>
<organism evidence="10 11">
    <name type="scientific">Amblyomma americanum</name>
    <name type="common">Lone star tick</name>
    <dbReference type="NCBI Taxonomy" id="6943"/>
    <lineage>
        <taxon>Eukaryota</taxon>
        <taxon>Metazoa</taxon>
        <taxon>Ecdysozoa</taxon>
        <taxon>Arthropoda</taxon>
        <taxon>Chelicerata</taxon>
        <taxon>Arachnida</taxon>
        <taxon>Acari</taxon>
        <taxon>Parasitiformes</taxon>
        <taxon>Ixodida</taxon>
        <taxon>Ixodoidea</taxon>
        <taxon>Ixodidae</taxon>
        <taxon>Amblyomminae</taxon>
        <taxon>Amblyomma</taxon>
    </lineage>
</organism>
<dbReference type="InterPro" id="IPR000215">
    <property type="entry name" value="Serpin_fam"/>
</dbReference>
<keyword evidence="4" id="KW-0646">Protease inhibitor</keyword>
<comment type="subcellular location">
    <subcellularLocation>
        <location evidence="1">Secreted</location>
    </subcellularLocation>
</comment>
<feature type="domain" description="Serpin" evidence="9">
    <location>
        <begin position="72"/>
        <end position="485"/>
    </location>
</feature>
<dbReference type="Gene3D" id="3.30.497.10">
    <property type="entry name" value="Antithrombin, subunit I, domain 2"/>
    <property type="match status" value="1"/>
</dbReference>
<sequence length="499" mass="55460">MSPESSLHLPTSTTHASLTQPTATLSPSLPLYEGVEQDVRSSSTEGSRLPSDSAARRKVVADLNKAILKFGVDLYHTVLSGPAVRSGMTRHNVLFSPYLIASTLQMMQSGARGETGAQLARLFSLPTQQEQQPGNPSPSEDLVARYFARRDRRLFPDDTDHLRTGFTVQYDCCLHRDRRVLLKQEFEARLSHTRGSHSRQSESAGNSSRGRPRHRRLRSCTHDFVNDSVHQRWKMETQLVDAVPLLGNGASNETLPRGIVDQNTSLLLLSALGVKGRWRRRFDPTRVCEGVFYEASVAAADEEQRFAPHAVIMMHRTGNFRMADCGELEATALELPYKHGSRYLIVFLPLRRDGLADLEARMTAANLMQCLRALKRRDNVDLSLPKFHARGIVDLGSALSAMGVDALFRQDVADLSGMCNSEGAFVSAARHAAAFRATWKGRVSRSGPRTSAPEHEKFTVDRPFLFLVLSRRPSALLLLGSVRSVRPRFKAELLPAPSR</sequence>
<keyword evidence="6" id="KW-0325">Glycoprotein</keyword>
<comment type="similarity">
    <text evidence="2 7">Belongs to the serpin family.</text>
</comment>
<dbReference type="InterPro" id="IPR042185">
    <property type="entry name" value="Serpin_sf_2"/>
</dbReference>
<dbReference type="InterPro" id="IPR023795">
    <property type="entry name" value="Serpin_CS"/>
</dbReference>
<feature type="region of interest" description="Disordered" evidence="8">
    <location>
        <begin position="1"/>
        <end position="28"/>
    </location>
</feature>
<evidence type="ECO:0000256" key="4">
    <source>
        <dbReference type="ARBA" id="ARBA00022690"/>
    </source>
</evidence>
<evidence type="ECO:0000259" key="9">
    <source>
        <dbReference type="SMART" id="SM00093"/>
    </source>
</evidence>
<keyword evidence="5" id="KW-0722">Serine protease inhibitor</keyword>
<dbReference type="GO" id="GO:0005615">
    <property type="term" value="C:extracellular space"/>
    <property type="evidence" value="ECO:0007669"/>
    <property type="project" value="InterPro"/>
</dbReference>
<gene>
    <name evidence="10" type="ORF">V5799_020343</name>
</gene>
<dbReference type="InterPro" id="IPR042178">
    <property type="entry name" value="Serpin_sf_1"/>
</dbReference>
<dbReference type="PANTHER" id="PTHR11461">
    <property type="entry name" value="SERINE PROTEASE INHIBITOR, SERPIN"/>
    <property type="match status" value="1"/>
</dbReference>
<evidence type="ECO:0000256" key="8">
    <source>
        <dbReference type="SAM" id="MobiDB-lite"/>
    </source>
</evidence>
<dbReference type="PROSITE" id="PS00284">
    <property type="entry name" value="SERPIN"/>
    <property type="match status" value="1"/>
</dbReference>
<dbReference type="SMART" id="SM00093">
    <property type="entry name" value="SERPIN"/>
    <property type="match status" value="1"/>
</dbReference>
<evidence type="ECO:0000256" key="5">
    <source>
        <dbReference type="ARBA" id="ARBA00022900"/>
    </source>
</evidence>
<feature type="region of interest" description="Disordered" evidence="8">
    <location>
        <begin position="191"/>
        <end position="216"/>
    </location>
</feature>
<protein>
    <recommendedName>
        <fullName evidence="9">Serpin domain-containing protein</fullName>
    </recommendedName>
</protein>
<evidence type="ECO:0000256" key="2">
    <source>
        <dbReference type="ARBA" id="ARBA00009500"/>
    </source>
</evidence>
<proteinExistence type="inferred from homology"/>
<feature type="compositionally biased region" description="Polar residues" evidence="8">
    <location>
        <begin position="1"/>
        <end position="27"/>
    </location>
</feature>
<comment type="caution">
    <text evidence="10">The sequence shown here is derived from an EMBL/GenBank/DDBJ whole genome shotgun (WGS) entry which is preliminary data.</text>
</comment>